<protein>
    <recommendedName>
        <fullName evidence="2">Mei2-like C-terminal RNA recognition motif domain-containing protein</fullName>
    </recommendedName>
</protein>
<dbReference type="PANTHER" id="PTHR23189">
    <property type="entry name" value="RNA RECOGNITION MOTIF-CONTAINING"/>
    <property type="match status" value="1"/>
</dbReference>
<keyword evidence="4" id="KW-1185">Reference proteome</keyword>
<evidence type="ECO:0000313" key="3">
    <source>
        <dbReference type="EMBL" id="KAG0691140.1"/>
    </source>
</evidence>
<dbReference type="EMBL" id="PUHW01000007">
    <property type="protein sequence ID" value="KAG0691140.1"/>
    <property type="molecule type" value="Genomic_DNA"/>
</dbReference>
<evidence type="ECO:0000259" key="2">
    <source>
        <dbReference type="Pfam" id="PF04059"/>
    </source>
</evidence>
<evidence type="ECO:0000256" key="1">
    <source>
        <dbReference type="ARBA" id="ARBA00022884"/>
    </source>
</evidence>
<name>A0A9P6WPW3_9ASCO</name>
<keyword evidence="1" id="KW-0694">RNA-binding</keyword>
<sequence length="457" mass="53112">MEDLLFSNPQNDNQLIIPDNYLKSVENNNMDIILNLPNNTCNNNWNNNIYSESNNIHNENINSPQELLYSSKGIISPPTNILSNNTINNKALQIPKISRVVIVSGSNLDSIAQILQSNFNPMDLIFEKIMLKNSVEIMAIGWYDLRHIPIQLEYLNKIIMSMNLYGISFSYIADDNLLHQVTNNNKLNFFVDTFDIVYLYVHCQLYHFNLVEFQKDMLFQLSKFGAVYNTELINSNFICFKCRFYNIRTSFVMRKSHKIKIFNYKVNVFQTISEVEEYNSQYGINKDLSSALTISSSEWKKHQVLKHRRLGSIPFSTHSIKNENKIDLSKILVGEDNRVTLMIKNIPNKVQHESLKRCINQISFGDFDFLCMSQTFITLNAVCIIPFYNYFHGRKWTEFNSGKICQLAYAKVQGLNNLINKFKNSKVMSCNPDYRPKIYHTEGDLRGTQIPFPLPDE</sequence>
<accession>A0A9P6WPW3</accession>
<dbReference type="Proteomes" id="UP000697127">
    <property type="component" value="Unassembled WGS sequence"/>
</dbReference>
<feature type="domain" description="Mei2-like C-terminal RNA recognition motif" evidence="2">
    <location>
        <begin position="338"/>
        <end position="423"/>
    </location>
</feature>
<dbReference type="InterPro" id="IPR007201">
    <property type="entry name" value="Mei2-like_Rrm_C"/>
</dbReference>
<comment type="caution">
    <text evidence="3">The sequence shown here is derived from an EMBL/GenBank/DDBJ whole genome shotgun (WGS) entry which is preliminary data.</text>
</comment>
<dbReference type="AlphaFoldDB" id="A0A9P6WPW3"/>
<proteinExistence type="predicted"/>
<dbReference type="GO" id="GO:0003723">
    <property type="term" value="F:RNA binding"/>
    <property type="evidence" value="ECO:0007669"/>
    <property type="project" value="UniProtKB-KW"/>
</dbReference>
<dbReference type="OrthoDB" id="3987597at2759"/>
<organism evidence="3 4">
    <name type="scientific">Pichia californica</name>
    <dbReference type="NCBI Taxonomy" id="460514"/>
    <lineage>
        <taxon>Eukaryota</taxon>
        <taxon>Fungi</taxon>
        <taxon>Dikarya</taxon>
        <taxon>Ascomycota</taxon>
        <taxon>Saccharomycotina</taxon>
        <taxon>Pichiomycetes</taxon>
        <taxon>Pichiales</taxon>
        <taxon>Pichiaceae</taxon>
        <taxon>Pichia</taxon>
    </lineage>
</organism>
<evidence type="ECO:0000313" key="4">
    <source>
        <dbReference type="Proteomes" id="UP000697127"/>
    </source>
</evidence>
<reference evidence="3" key="1">
    <citation type="submission" date="2020-11" db="EMBL/GenBank/DDBJ databases">
        <title>Kefir isolates.</title>
        <authorList>
            <person name="Marcisauskas S."/>
            <person name="Kim Y."/>
            <person name="Blasche S."/>
        </authorList>
    </citation>
    <scope>NUCLEOTIDE SEQUENCE</scope>
    <source>
        <strain evidence="3">Olga-1</strain>
    </source>
</reference>
<dbReference type="Pfam" id="PF04059">
    <property type="entry name" value="RRM_2"/>
    <property type="match status" value="1"/>
</dbReference>
<gene>
    <name evidence="3" type="ORF">C6P40_004746</name>
</gene>